<keyword evidence="2" id="KW-1185">Reference proteome</keyword>
<protein>
    <submittedName>
        <fullName evidence="1">Uncharacterized protein</fullName>
    </submittedName>
</protein>
<organism evidence="1 2">
    <name type="scientific">Corynebacterium poyangense</name>
    <dbReference type="NCBI Taxonomy" id="2684405"/>
    <lineage>
        <taxon>Bacteria</taxon>
        <taxon>Bacillati</taxon>
        <taxon>Actinomycetota</taxon>
        <taxon>Actinomycetes</taxon>
        <taxon>Mycobacteriales</taxon>
        <taxon>Corynebacteriaceae</taxon>
        <taxon>Corynebacterium</taxon>
    </lineage>
</organism>
<gene>
    <name evidence="1" type="ORF">GP475_09675</name>
</gene>
<dbReference type="Proteomes" id="UP000516320">
    <property type="component" value="Chromosome"/>
</dbReference>
<name>A0A7H0SQQ3_9CORY</name>
<dbReference type="AlphaFoldDB" id="A0A7H0SQQ3"/>
<sequence>MAENGVTPDMVAQQLNLDTRDIDYGLRSCVSAVNALINRWVDPDIRNDPATIHGGTMLAARLYRRRNSPAGVESFGELGPVYVSRNDPDLAMTLGLGNYRKIVVA</sequence>
<evidence type="ECO:0000313" key="2">
    <source>
        <dbReference type="Proteomes" id="UP000516320"/>
    </source>
</evidence>
<dbReference type="KEGG" id="cpoy:GP475_09675"/>
<evidence type="ECO:0000313" key="1">
    <source>
        <dbReference type="EMBL" id="QNQ90878.1"/>
    </source>
</evidence>
<accession>A0A7H0SQQ3</accession>
<dbReference type="RefSeq" id="WP_187974188.1">
    <property type="nucleotide sequence ID" value="NZ_CP046884.1"/>
</dbReference>
<reference evidence="1 2" key="1">
    <citation type="submission" date="2019-12" db="EMBL/GenBank/DDBJ databases">
        <title>Corynebacterium sp. nov., isolated from feces of the Anser Albifrons in China.</title>
        <authorList>
            <person name="Liu Q."/>
        </authorList>
    </citation>
    <scope>NUCLEOTIDE SEQUENCE [LARGE SCALE GENOMIC DNA]</scope>
    <source>
        <strain evidence="1 2">4H37-19</strain>
    </source>
</reference>
<proteinExistence type="predicted"/>
<dbReference type="EMBL" id="CP046884">
    <property type="protein sequence ID" value="QNQ90878.1"/>
    <property type="molecule type" value="Genomic_DNA"/>
</dbReference>